<evidence type="ECO:0000313" key="1">
    <source>
        <dbReference type="EMBL" id="SUB89149.1"/>
    </source>
</evidence>
<gene>
    <name evidence="1" type="ORF">NCTC11632_01248</name>
</gene>
<evidence type="ECO:0000313" key="2">
    <source>
        <dbReference type="Proteomes" id="UP000254156"/>
    </source>
</evidence>
<name>A0A379E9D0_9PORP</name>
<proteinExistence type="predicted"/>
<accession>A0A379E9D0</accession>
<protein>
    <submittedName>
        <fullName evidence="1">Uncharacterized protein</fullName>
    </submittedName>
</protein>
<dbReference type="RefSeq" id="WP_174221253.1">
    <property type="nucleotide sequence ID" value="NZ_JASBZX010000016.1"/>
</dbReference>
<dbReference type="EMBL" id="UGTF01000002">
    <property type="protein sequence ID" value="SUB89149.1"/>
    <property type="molecule type" value="Genomic_DNA"/>
</dbReference>
<dbReference type="AlphaFoldDB" id="A0A379E9D0"/>
<organism evidence="1 2">
    <name type="scientific">Porphyromonas macacae</name>
    <dbReference type="NCBI Taxonomy" id="28115"/>
    <lineage>
        <taxon>Bacteria</taxon>
        <taxon>Pseudomonadati</taxon>
        <taxon>Bacteroidota</taxon>
        <taxon>Bacteroidia</taxon>
        <taxon>Bacteroidales</taxon>
        <taxon>Porphyromonadaceae</taxon>
        <taxon>Porphyromonas</taxon>
    </lineage>
</organism>
<sequence>MTNQIVIEMRPRNEHISTLNIKSTVRHDAQIMALLATFDFGHVLQYTPLSLSLSAL</sequence>
<dbReference type="Proteomes" id="UP000254156">
    <property type="component" value="Unassembled WGS sequence"/>
</dbReference>
<reference evidence="1 2" key="1">
    <citation type="submission" date="2018-06" db="EMBL/GenBank/DDBJ databases">
        <authorList>
            <consortium name="Pathogen Informatics"/>
            <person name="Doyle S."/>
        </authorList>
    </citation>
    <scope>NUCLEOTIDE SEQUENCE [LARGE SCALE GENOMIC DNA]</scope>
    <source>
        <strain evidence="1 2">NCTC11632</strain>
    </source>
</reference>